<keyword evidence="3 6" id="KW-0812">Transmembrane</keyword>
<feature type="transmembrane region" description="Helical" evidence="6">
    <location>
        <begin position="440"/>
        <end position="460"/>
    </location>
</feature>
<evidence type="ECO:0000313" key="8">
    <source>
        <dbReference type="EMBL" id="KAA8894961.1"/>
    </source>
</evidence>
<feature type="transmembrane region" description="Helical" evidence="6">
    <location>
        <begin position="278"/>
        <end position="299"/>
    </location>
</feature>
<comment type="similarity">
    <text evidence="2 6">Belongs to the CTL (choline transporter-like) family.</text>
</comment>
<feature type="transmembrane region" description="Helical" evidence="6">
    <location>
        <begin position="347"/>
        <end position="365"/>
    </location>
</feature>
<keyword evidence="5 6" id="KW-0472">Membrane</keyword>
<evidence type="ECO:0000256" key="6">
    <source>
        <dbReference type="RuleBase" id="RU368066"/>
    </source>
</evidence>
<feature type="compositionally biased region" description="Basic and acidic residues" evidence="7">
    <location>
        <begin position="113"/>
        <end position="131"/>
    </location>
</feature>
<evidence type="ECO:0000256" key="3">
    <source>
        <dbReference type="ARBA" id="ARBA00022692"/>
    </source>
</evidence>
<dbReference type="Pfam" id="PF04515">
    <property type="entry name" value="Choline_transpo"/>
    <property type="match status" value="1"/>
</dbReference>
<comment type="caution">
    <text evidence="8">The sequence shown here is derived from an EMBL/GenBank/DDBJ whole genome shotgun (WGS) entry which is preliminary data.</text>
</comment>
<comment type="subcellular location">
    <subcellularLocation>
        <location evidence="6">Cell membrane</location>
        <topology evidence="6">Multi-pass membrane protein</topology>
    </subcellularLocation>
    <subcellularLocation>
        <location evidence="1">Membrane</location>
        <topology evidence="1">Multi-pass membrane protein</topology>
    </subcellularLocation>
</comment>
<dbReference type="GO" id="GO:0005886">
    <property type="term" value="C:plasma membrane"/>
    <property type="evidence" value="ECO:0007669"/>
    <property type="project" value="UniProtKB-SubCell"/>
</dbReference>
<feature type="transmembrane region" description="Helical" evidence="6">
    <location>
        <begin position="531"/>
        <end position="554"/>
    </location>
</feature>
<dbReference type="PANTHER" id="PTHR12385:SF88">
    <property type="entry name" value="CHOLINE TRANSPORTER-LIKE PROTEIN CTL1"/>
    <property type="match status" value="1"/>
</dbReference>
<dbReference type="GO" id="GO:0022857">
    <property type="term" value="F:transmembrane transporter activity"/>
    <property type="evidence" value="ECO:0007669"/>
    <property type="project" value="UniProtKB-UniRule"/>
</dbReference>
<sequence length="676" mass="74423">MSAIREGRRPQTSAPLFHSAADFLPEDPEHEQERLDLYSLERSRRHFGAYAPSNGTGGGGDDDDEDDDADYSGDDSTQELRRSGGRGRFGNIRSSWRAGTQREPISDSMLSDGTERDAESKGKMVDVRLDQSETYSDTDDYDHSVGTRAYNPPADITIEMPRDESPPPFQTFKTHPRGRSPFESLAFVPPMEHEPEGDDAPFLPRETERPKPQVKNSIPHQVYHPVLEPPAHDKVWGNLYIFLMASMFTTSFVVWLHTERHDKLKFADTIYNTLGGSLHLLTVDTFVAIGVALLWMYLLKSFVKPLIYFISVSVPLILVAFSIYPFVMSFKPPGGKDKHGYGGQGTVMRWGSIIPAIMSITWTYTAWRSRYAMTRAISIIQLACRIIGENPALVLLSFGTLVGTCLFSWLWLGMFTEVFLTGDLLQRDGFWTWKLRTRTVVLGIYYIMMYLWTLGIASSVHRATSAATVSQWYFHRHAIPMPSSKAILSAAFHHSTSTLFGSISLWALLALLVRVPLYVAPRSISRILHAICYTLVPSPIAAVISPLTVTYAAIHSLPLLVASKATAGLKFFDTAGYGPQQHPRAAYRLSKMLLTAARGVTAMALGVVAWVSAARDVNGGSAYGYIVGLVAGAIAWAVIGATEGCLSNVVDACAVCVMSEGTGPSRCREAQAAFGG</sequence>
<feature type="transmembrane region" description="Helical" evidence="6">
    <location>
        <begin position="239"/>
        <end position="258"/>
    </location>
</feature>
<feature type="compositionally biased region" description="Acidic residues" evidence="7">
    <location>
        <begin position="60"/>
        <end position="77"/>
    </location>
</feature>
<evidence type="ECO:0000313" key="9">
    <source>
        <dbReference type="Proteomes" id="UP000326924"/>
    </source>
</evidence>
<evidence type="ECO:0000256" key="1">
    <source>
        <dbReference type="ARBA" id="ARBA00004141"/>
    </source>
</evidence>
<feature type="transmembrane region" description="Helical" evidence="6">
    <location>
        <begin position="623"/>
        <end position="641"/>
    </location>
</feature>
<evidence type="ECO:0000256" key="5">
    <source>
        <dbReference type="ARBA" id="ARBA00023136"/>
    </source>
</evidence>
<dbReference type="PANTHER" id="PTHR12385">
    <property type="entry name" value="CHOLINE TRANSPORTER-LIKE (SLC FAMILY 44)"/>
    <property type="match status" value="1"/>
</dbReference>
<dbReference type="InParanoid" id="A0A5J5EIA0"/>
<protein>
    <recommendedName>
        <fullName evidence="6">Protein PNS1</fullName>
    </recommendedName>
</protein>
<comment type="function">
    <text evidence="6">Probably involved in transport through the plasma membrane.</text>
</comment>
<evidence type="ECO:0000256" key="2">
    <source>
        <dbReference type="ARBA" id="ARBA00007168"/>
    </source>
</evidence>
<feature type="transmembrane region" description="Helical" evidence="6">
    <location>
        <begin position="592"/>
        <end position="611"/>
    </location>
</feature>
<feature type="region of interest" description="Disordered" evidence="7">
    <location>
        <begin position="48"/>
        <end position="163"/>
    </location>
</feature>
<evidence type="ECO:0000256" key="7">
    <source>
        <dbReference type="SAM" id="MobiDB-lite"/>
    </source>
</evidence>
<dbReference type="Proteomes" id="UP000326924">
    <property type="component" value="Unassembled WGS sequence"/>
</dbReference>
<dbReference type="AlphaFoldDB" id="A0A5J5EIA0"/>
<keyword evidence="9" id="KW-1185">Reference proteome</keyword>
<name>A0A5J5EIA0_9PEZI</name>
<evidence type="ECO:0000256" key="4">
    <source>
        <dbReference type="ARBA" id="ARBA00022989"/>
    </source>
</evidence>
<feature type="transmembrane region" description="Helical" evidence="6">
    <location>
        <begin position="499"/>
        <end position="519"/>
    </location>
</feature>
<dbReference type="InterPro" id="IPR007603">
    <property type="entry name" value="Choline_transptr-like"/>
</dbReference>
<dbReference type="OrthoDB" id="420519at2759"/>
<keyword evidence="4 6" id="KW-1133">Transmembrane helix</keyword>
<organism evidence="8 9">
    <name type="scientific">Sphaerosporella brunnea</name>
    <dbReference type="NCBI Taxonomy" id="1250544"/>
    <lineage>
        <taxon>Eukaryota</taxon>
        <taxon>Fungi</taxon>
        <taxon>Dikarya</taxon>
        <taxon>Ascomycota</taxon>
        <taxon>Pezizomycotina</taxon>
        <taxon>Pezizomycetes</taxon>
        <taxon>Pezizales</taxon>
        <taxon>Pyronemataceae</taxon>
        <taxon>Sphaerosporella</taxon>
    </lineage>
</organism>
<feature type="transmembrane region" description="Helical" evidence="6">
    <location>
        <begin position="394"/>
        <end position="420"/>
    </location>
</feature>
<feature type="region of interest" description="Disordered" evidence="7">
    <location>
        <begin position="1"/>
        <end position="33"/>
    </location>
</feature>
<accession>A0A5J5EIA0</accession>
<proteinExistence type="inferred from homology"/>
<dbReference type="EMBL" id="VXIS01000296">
    <property type="protein sequence ID" value="KAA8894961.1"/>
    <property type="molecule type" value="Genomic_DNA"/>
</dbReference>
<reference evidence="8 9" key="1">
    <citation type="submission" date="2019-09" db="EMBL/GenBank/DDBJ databases">
        <title>Draft genome of the ectomycorrhizal ascomycete Sphaerosporella brunnea.</title>
        <authorList>
            <consortium name="DOE Joint Genome Institute"/>
            <person name="Benucci G.M."/>
            <person name="Marozzi G."/>
            <person name="Antonielli L."/>
            <person name="Sanchez S."/>
            <person name="Marco P."/>
            <person name="Wang X."/>
            <person name="Falini L.B."/>
            <person name="Barry K."/>
            <person name="Haridas S."/>
            <person name="Lipzen A."/>
            <person name="Labutti K."/>
            <person name="Grigoriev I.V."/>
            <person name="Murat C."/>
            <person name="Martin F."/>
            <person name="Albertini E."/>
            <person name="Donnini D."/>
            <person name="Bonito G."/>
        </authorList>
    </citation>
    <scope>NUCLEOTIDE SEQUENCE [LARGE SCALE GENOMIC DNA]</scope>
    <source>
        <strain evidence="8 9">Sb_GMNB300</strain>
    </source>
</reference>
<gene>
    <name evidence="8" type="ORF">FN846DRAFT_900749</name>
</gene>
<feature type="transmembrane region" description="Helical" evidence="6">
    <location>
        <begin position="306"/>
        <end position="327"/>
    </location>
</feature>